<dbReference type="PROSITE" id="PS51462">
    <property type="entry name" value="NUDIX"/>
    <property type="match status" value="1"/>
</dbReference>
<name>A0ABW0XC54_9ACTN</name>
<dbReference type="Gene3D" id="3.90.79.10">
    <property type="entry name" value="Nucleoside Triphosphate Pyrophosphohydrolase"/>
    <property type="match status" value="1"/>
</dbReference>
<evidence type="ECO:0000313" key="3">
    <source>
        <dbReference type="Proteomes" id="UP001595975"/>
    </source>
</evidence>
<feature type="domain" description="Nudix hydrolase" evidence="1">
    <location>
        <begin position="14"/>
        <end position="147"/>
    </location>
</feature>
<gene>
    <name evidence="2" type="ORF">ACFP3U_27170</name>
</gene>
<protein>
    <submittedName>
        <fullName evidence="2">NUDIX domain-containing protein</fullName>
    </submittedName>
</protein>
<dbReference type="InterPro" id="IPR000086">
    <property type="entry name" value="NUDIX_hydrolase_dom"/>
</dbReference>
<proteinExistence type="predicted"/>
<dbReference type="EMBL" id="JBHSOF010000042">
    <property type="protein sequence ID" value="MFC5666634.1"/>
    <property type="molecule type" value="Genomic_DNA"/>
</dbReference>
<comment type="caution">
    <text evidence="2">The sequence shown here is derived from an EMBL/GenBank/DDBJ whole genome shotgun (WGS) entry which is preliminary data.</text>
</comment>
<dbReference type="SUPFAM" id="SSF55811">
    <property type="entry name" value="Nudix"/>
    <property type="match status" value="1"/>
</dbReference>
<reference evidence="3" key="1">
    <citation type="journal article" date="2019" name="Int. J. Syst. Evol. Microbiol.">
        <title>The Global Catalogue of Microorganisms (GCM) 10K type strain sequencing project: providing services to taxonomists for standard genome sequencing and annotation.</title>
        <authorList>
            <consortium name="The Broad Institute Genomics Platform"/>
            <consortium name="The Broad Institute Genome Sequencing Center for Infectious Disease"/>
            <person name="Wu L."/>
            <person name="Ma J."/>
        </authorList>
    </citation>
    <scope>NUCLEOTIDE SEQUENCE [LARGE SCALE GENOMIC DNA]</scope>
    <source>
        <strain evidence="3">CGMCC 4.1437</strain>
    </source>
</reference>
<accession>A0ABW0XC54</accession>
<organism evidence="2 3">
    <name type="scientific">Kitasatospora misakiensis</name>
    <dbReference type="NCBI Taxonomy" id="67330"/>
    <lineage>
        <taxon>Bacteria</taxon>
        <taxon>Bacillati</taxon>
        <taxon>Actinomycetota</taxon>
        <taxon>Actinomycetes</taxon>
        <taxon>Kitasatosporales</taxon>
        <taxon>Streptomycetaceae</taxon>
        <taxon>Kitasatospora</taxon>
    </lineage>
</organism>
<evidence type="ECO:0000313" key="2">
    <source>
        <dbReference type="EMBL" id="MFC5666634.1"/>
    </source>
</evidence>
<evidence type="ECO:0000259" key="1">
    <source>
        <dbReference type="PROSITE" id="PS51462"/>
    </source>
</evidence>
<dbReference type="Pfam" id="PF00293">
    <property type="entry name" value="NUDIX"/>
    <property type="match status" value="1"/>
</dbReference>
<dbReference type="InterPro" id="IPR015797">
    <property type="entry name" value="NUDIX_hydrolase-like_dom_sf"/>
</dbReference>
<keyword evidence="3" id="KW-1185">Reference proteome</keyword>
<sequence>MLHQLPSLITTPPRRRHGHQALVLNRDGAILLIGRAYESGLTLPGGPAEANELPHHAARRHTEIETGLVLPLRRILAADHIDAQLLPEDLTLIHWGGRLTCAQESTVARHRPPHTVTAVHWLHRAQLPDAMAPDQYRRTTHALDALARGAHLPLLLRGTPAE</sequence>
<dbReference type="Proteomes" id="UP001595975">
    <property type="component" value="Unassembled WGS sequence"/>
</dbReference>
<dbReference type="RefSeq" id="WP_380228328.1">
    <property type="nucleotide sequence ID" value="NZ_JBHSOF010000042.1"/>
</dbReference>